<dbReference type="EMBL" id="BKCJ010961554">
    <property type="protein sequence ID" value="GFC54523.1"/>
    <property type="molecule type" value="Genomic_DNA"/>
</dbReference>
<name>A0A699Q2F9_TANCI</name>
<protein>
    <submittedName>
        <fullName evidence="1">Uncharacterized protein</fullName>
    </submittedName>
</protein>
<sequence>MAPLTFADTYNMVAFLFKSKATTSIKKVNDVVQLRALIDGKKVVVYEDIILRDLHLDDADGVSVCQMRRFLQSLHVEVMKSLLPS</sequence>
<organism evidence="1">
    <name type="scientific">Tanacetum cinerariifolium</name>
    <name type="common">Dalmatian daisy</name>
    <name type="synonym">Chrysanthemum cinerariifolium</name>
    <dbReference type="NCBI Taxonomy" id="118510"/>
    <lineage>
        <taxon>Eukaryota</taxon>
        <taxon>Viridiplantae</taxon>
        <taxon>Streptophyta</taxon>
        <taxon>Embryophyta</taxon>
        <taxon>Tracheophyta</taxon>
        <taxon>Spermatophyta</taxon>
        <taxon>Magnoliopsida</taxon>
        <taxon>eudicotyledons</taxon>
        <taxon>Gunneridae</taxon>
        <taxon>Pentapetalae</taxon>
        <taxon>asterids</taxon>
        <taxon>campanulids</taxon>
        <taxon>Asterales</taxon>
        <taxon>Asteraceae</taxon>
        <taxon>Asteroideae</taxon>
        <taxon>Anthemideae</taxon>
        <taxon>Anthemidinae</taxon>
        <taxon>Tanacetum</taxon>
    </lineage>
</organism>
<accession>A0A699Q2F9</accession>
<proteinExistence type="predicted"/>
<evidence type="ECO:0000313" key="1">
    <source>
        <dbReference type="EMBL" id="GFC54523.1"/>
    </source>
</evidence>
<reference evidence="1" key="1">
    <citation type="journal article" date="2019" name="Sci. Rep.">
        <title>Draft genome of Tanacetum cinerariifolium, the natural source of mosquito coil.</title>
        <authorList>
            <person name="Yamashiro T."/>
            <person name="Shiraishi A."/>
            <person name="Satake H."/>
            <person name="Nakayama K."/>
        </authorList>
    </citation>
    <scope>NUCLEOTIDE SEQUENCE</scope>
</reference>
<dbReference type="AlphaFoldDB" id="A0A699Q2F9"/>
<comment type="caution">
    <text evidence="1">The sequence shown here is derived from an EMBL/GenBank/DDBJ whole genome shotgun (WGS) entry which is preliminary data.</text>
</comment>
<gene>
    <name evidence="1" type="ORF">Tci_826493</name>
</gene>